<gene>
    <name evidence="1" type="ORF">DPMN_083275</name>
</gene>
<evidence type="ECO:0000313" key="1">
    <source>
        <dbReference type="EMBL" id="KAH3695816.1"/>
    </source>
</evidence>
<name>A0A9D3YBL5_DREPO</name>
<dbReference type="Proteomes" id="UP000828390">
    <property type="component" value="Unassembled WGS sequence"/>
</dbReference>
<sequence length="80" mass="9231">MRVLTSASVFLWLFKIDDDSHFLKRLASDIDGCFIRWDGLEHFALPSVDCEAQSNFHVRFHVCIFPHLFFGEGEKSQIVG</sequence>
<reference evidence="1" key="2">
    <citation type="submission" date="2020-11" db="EMBL/GenBank/DDBJ databases">
        <authorList>
            <person name="McCartney M.A."/>
            <person name="Auch B."/>
            <person name="Kono T."/>
            <person name="Mallez S."/>
            <person name="Becker A."/>
            <person name="Gohl D.M."/>
            <person name="Silverstein K.A.T."/>
            <person name="Koren S."/>
            <person name="Bechman K.B."/>
            <person name="Herman A."/>
            <person name="Abrahante J.E."/>
            <person name="Garbe J."/>
        </authorList>
    </citation>
    <scope>NUCLEOTIDE SEQUENCE</scope>
    <source>
        <strain evidence="1">Duluth1</strain>
        <tissue evidence="1">Whole animal</tissue>
    </source>
</reference>
<keyword evidence="2" id="KW-1185">Reference proteome</keyword>
<protein>
    <submittedName>
        <fullName evidence="1">Uncharacterized protein</fullName>
    </submittedName>
</protein>
<evidence type="ECO:0000313" key="2">
    <source>
        <dbReference type="Proteomes" id="UP000828390"/>
    </source>
</evidence>
<organism evidence="1 2">
    <name type="scientific">Dreissena polymorpha</name>
    <name type="common">Zebra mussel</name>
    <name type="synonym">Mytilus polymorpha</name>
    <dbReference type="NCBI Taxonomy" id="45954"/>
    <lineage>
        <taxon>Eukaryota</taxon>
        <taxon>Metazoa</taxon>
        <taxon>Spiralia</taxon>
        <taxon>Lophotrochozoa</taxon>
        <taxon>Mollusca</taxon>
        <taxon>Bivalvia</taxon>
        <taxon>Autobranchia</taxon>
        <taxon>Heteroconchia</taxon>
        <taxon>Euheterodonta</taxon>
        <taxon>Imparidentia</taxon>
        <taxon>Neoheterodontei</taxon>
        <taxon>Myida</taxon>
        <taxon>Dreissenoidea</taxon>
        <taxon>Dreissenidae</taxon>
        <taxon>Dreissena</taxon>
    </lineage>
</organism>
<dbReference type="AlphaFoldDB" id="A0A9D3YBL5"/>
<accession>A0A9D3YBL5</accession>
<proteinExistence type="predicted"/>
<reference evidence="1" key="1">
    <citation type="journal article" date="2019" name="bioRxiv">
        <title>The Genome of the Zebra Mussel, Dreissena polymorpha: A Resource for Invasive Species Research.</title>
        <authorList>
            <person name="McCartney M.A."/>
            <person name="Auch B."/>
            <person name="Kono T."/>
            <person name="Mallez S."/>
            <person name="Zhang Y."/>
            <person name="Obille A."/>
            <person name="Becker A."/>
            <person name="Abrahante J.E."/>
            <person name="Garbe J."/>
            <person name="Badalamenti J.P."/>
            <person name="Herman A."/>
            <person name="Mangelson H."/>
            <person name="Liachko I."/>
            <person name="Sullivan S."/>
            <person name="Sone E.D."/>
            <person name="Koren S."/>
            <person name="Silverstein K.A.T."/>
            <person name="Beckman K.B."/>
            <person name="Gohl D.M."/>
        </authorList>
    </citation>
    <scope>NUCLEOTIDE SEQUENCE</scope>
    <source>
        <strain evidence="1">Duluth1</strain>
        <tissue evidence="1">Whole animal</tissue>
    </source>
</reference>
<comment type="caution">
    <text evidence="1">The sequence shown here is derived from an EMBL/GenBank/DDBJ whole genome shotgun (WGS) entry which is preliminary data.</text>
</comment>
<dbReference type="EMBL" id="JAIWYP010000016">
    <property type="protein sequence ID" value="KAH3695816.1"/>
    <property type="molecule type" value="Genomic_DNA"/>
</dbReference>